<evidence type="ECO:0000313" key="3">
    <source>
        <dbReference type="EMBL" id="TVZ06587.1"/>
    </source>
</evidence>
<dbReference type="PANTHER" id="PTHR35585:SF1">
    <property type="entry name" value="HHE DOMAIN PROTEIN (AFU_ORTHOLOGUE AFUA_4G00730)"/>
    <property type="match status" value="1"/>
</dbReference>
<dbReference type="PANTHER" id="PTHR35585">
    <property type="entry name" value="HHE DOMAIN PROTEIN (AFU_ORTHOLOGUE AFUA_4G00730)"/>
    <property type="match status" value="1"/>
</dbReference>
<dbReference type="CDD" id="cd12108">
    <property type="entry name" value="Hr-like"/>
    <property type="match status" value="1"/>
</dbReference>
<feature type="compositionally biased region" description="Basic and acidic residues" evidence="1">
    <location>
        <begin position="179"/>
        <end position="191"/>
    </location>
</feature>
<dbReference type="OrthoDB" id="9793637at2"/>
<keyword evidence="4" id="KW-1185">Reference proteome</keyword>
<evidence type="ECO:0000313" key="4">
    <source>
        <dbReference type="Proteomes" id="UP000460272"/>
    </source>
</evidence>
<accession>A0A6P2C6G8</accession>
<protein>
    <submittedName>
        <fullName evidence="3">Hemerythrin domain-containing protein</fullName>
    </submittedName>
</protein>
<dbReference type="AlphaFoldDB" id="A0A6P2C6G8"/>
<gene>
    <name evidence="3" type="ORF">EAS64_04130</name>
</gene>
<organism evidence="3 4">
    <name type="scientific">Trebonia kvetii</name>
    <dbReference type="NCBI Taxonomy" id="2480626"/>
    <lineage>
        <taxon>Bacteria</taxon>
        <taxon>Bacillati</taxon>
        <taxon>Actinomycetota</taxon>
        <taxon>Actinomycetes</taxon>
        <taxon>Streptosporangiales</taxon>
        <taxon>Treboniaceae</taxon>
        <taxon>Trebonia</taxon>
    </lineage>
</organism>
<dbReference type="Pfam" id="PF01814">
    <property type="entry name" value="Hemerythrin"/>
    <property type="match status" value="1"/>
</dbReference>
<dbReference type="Gene3D" id="1.20.120.520">
    <property type="entry name" value="nmb1532 protein domain like"/>
    <property type="match status" value="1"/>
</dbReference>
<feature type="region of interest" description="Disordered" evidence="1">
    <location>
        <begin position="148"/>
        <end position="191"/>
    </location>
</feature>
<dbReference type="EMBL" id="RPFW01000001">
    <property type="protein sequence ID" value="TVZ06587.1"/>
    <property type="molecule type" value="Genomic_DNA"/>
</dbReference>
<evidence type="ECO:0000256" key="1">
    <source>
        <dbReference type="SAM" id="MobiDB-lite"/>
    </source>
</evidence>
<feature type="domain" description="Hemerythrin-like" evidence="2">
    <location>
        <begin position="6"/>
        <end position="129"/>
    </location>
</feature>
<comment type="caution">
    <text evidence="3">The sequence shown here is derived from an EMBL/GenBank/DDBJ whole genome shotgun (WGS) entry which is preliminary data.</text>
</comment>
<proteinExistence type="predicted"/>
<dbReference type="InterPro" id="IPR012312">
    <property type="entry name" value="Hemerythrin-like"/>
</dbReference>
<dbReference type="Proteomes" id="UP000460272">
    <property type="component" value="Unassembled WGS sequence"/>
</dbReference>
<name>A0A6P2C6G8_9ACTN</name>
<sequence>MADVFTVLAKDHQEVKNMLAELEKGPTRATGISEDQLALRKKMTQELIIEESKHEALEEMYFWPAVRKHLPAGNTLADEATGQEQQAKQVLADLDKLDASDAKFEQLLAKFTIAARQHIEFEETLVWPALRAALTAETAAELGAKIADGKSSAPTRPHPHTPPTPGALKTAGPVAAATDKVRDTITGRGTD</sequence>
<evidence type="ECO:0000259" key="2">
    <source>
        <dbReference type="Pfam" id="PF01814"/>
    </source>
</evidence>
<dbReference type="RefSeq" id="WP_145851340.1">
    <property type="nucleotide sequence ID" value="NZ_RPFW01000001.1"/>
</dbReference>
<reference evidence="3 4" key="1">
    <citation type="submission" date="2018-11" db="EMBL/GenBank/DDBJ databases">
        <title>Trebonia kvetii gen.nov., sp.nov., a novel acidophilic actinobacterium, and proposal of the new actinobacterial family Treboniaceae fam. nov.</title>
        <authorList>
            <person name="Rapoport D."/>
            <person name="Sagova-Mareckova M."/>
            <person name="Sedlacek I."/>
            <person name="Provaznik J."/>
            <person name="Kralova S."/>
            <person name="Pavlinic D."/>
            <person name="Benes V."/>
            <person name="Kopecky J."/>
        </authorList>
    </citation>
    <scope>NUCLEOTIDE SEQUENCE [LARGE SCALE GENOMIC DNA]</scope>
    <source>
        <strain evidence="3 4">15Tr583</strain>
    </source>
</reference>